<evidence type="ECO:0000313" key="4">
    <source>
        <dbReference type="Proteomes" id="UP001595791"/>
    </source>
</evidence>
<dbReference type="EMBL" id="JBHSBU010000001">
    <property type="protein sequence ID" value="MFC4161446.1"/>
    <property type="molecule type" value="Genomic_DNA"/>
</dbReference>
<name>A0ABV8MWS6_9NEIS</name>
<keyword evidence="4" id="KW-1185">Reference proteome</keyword>
<dbReference type="Gene3D" id="1.10.10.10">
    <property type="entry name" value="Winged helix-like DNA-binding domain superfamily/Winged helix DNA-binding domain"/>
    <property type="match status" value="2"/>
</dbReference>
<comment type="caution">
    <text evidence="3">The sequence shown here is derived from an EMBL/GenBank/DDBJ whole genome shotgun (WGS) entry which is preliminary data.</text>
</comment>
<dbReference type="SUPFAM" id="SSF46785">
    <property type="entry name" value="Winged helix' DNA-binding domain"/>
    <property type="match status" value="2"/>
</dbReference>
<dbReference type="RefSeq" id="WP_378167396.1">
    <property type="nucleotide sequence ID" value="NZ_JBHSBU010000001.1"/>
</dbReference>
<evidence type="ECO:0000256" key="2">
    <source>
        <dbReference type="SAM" id="Coils"/>
    </source>
</evidence>
<keyword evidence="2" id="KW-0175">Coiled coil</keyword>
<reference evidence="4" key="1">
    <citation type="journal article" date="2019" name="Int. J. Syst. Evol. Microbiol.">
        <title>The Global Catalogue of Microorganisms (GCM) 10K type strain sequencing project: providing services to taxonomists for standard genome sequencing and annotation.</title>
        <authorList>
            <consortium name="The Broad Institute Genomics Platform"/>
            <consortium name="The Broad Institute Genome Sequencing Center for Infectious Disease"/>
            <person name="Wu L."/>
            <person name="Ma J."/>
        </authorList>
    </citation>
    <scope>NUCLEOTIDE SEQUENCE [LARGE SCALE GENOMIC DNA]</scope>
    <source>
        <strain evidence="4">LMG 29894</strain>
    </source>
</reference>
<dbReference type="InterPro" id="IPR036388">
    <property type="entry name" value="WH-like_DNA-bd_sf"/>
</dbReference>
<proteinExistence type="inferred from homology"/>
<feature type="coiled-coil region" evidence="2">
    <location>
        <begin position="182"/>
        <end position="216"/>
    </location>
</feature>
<gene>
    <name evidence="3" type="ORF">ACFOW7_19085</name>
</gene>
<organism evidence="3 4">
    <name type="scientific">Chitinimonas lacunae</name>
    <dbReference type="NCBI Taxonomy" id="1963018"/>
    <lineage>
        <taxon>Bacteria</taxon>
        <taxon>Pseudomonadati</taxon>
        <taxon>Pseudomonadota</taxon>
        <taxon>Betaproteobacteria</taxon>
        <taxon>Neisseriales</taxon>
        <taxon>Chitinibacteraceae</taxon>
        <taxon>Chitinimonas</taxon>
    </lineage>
</organism>
<comment type="similarity">
    <text evidence="1">Belongs to the UPF0502 family.</text>
</comment>
<dbReference type="InterPro" id="IPR036390">
    <property type="entry name" value="WH_DNA-bd_sf"/>
</dbReference>
<evidence type="ECO:0000313" key="3">
    <source>
        <dbReference type="EMBL" id="MFC4161446.1"/>
    </source>
</evidence>
<evidence type="ECO:0000256" key="1">
    <source>
        <dbReference type="HAMAP-Rule" id="MF_01584"/>
    </source>
</evidence>
<dbReference type="PANTHER" id="PTHR38768:SF1">
    <property type="entry name" value="UPF0502 PROTEIN YCEH"/>
    <property type="match status" value="1"/>
</dbReference>
<dbReference type="Proteomes" id="UP001595791">
    <property type="component" value="Unassembled WGS sequence"/>
</dbReference>
<accession>A0ABV8MWS6</accession>
<dbReference type="HAMAP" id="MF_01584">
    <property type="entry name" value="UPF0502"/>
    <property type="match status" value="1"/>
</dbReference>
<protein>
    <submittedName>
        <fullName evidence="3">YceH family protein</fullName>
    </submittedName>
</protein>
<dbReference type="Pfam" id="PF04337">
    <property type="entry name" value="DUF480"/>
    <property type="match status" value="1"/>
</dbReference>
<dbReference type="InterPro" id="IPR007432">
    <property type="entry name" value="DUF480"/>
</dbReference>
<dbReference type="PANTHER" id="PTHR38768">
    <property type="entry name" value="UPF0502 PROTEIN YCEH"/>
    <property type="match status" value="1"/>
</dbReference>
<sequence>MPQLPVLSLLETRVLGVLAEKQRTVPDTYPLSLNTLQAGCNQKTSRDPVIDASEADLLAALDSLRRLSLVMESSGGRVVRYAHNIERVLQIPSQSVALLTVLMLRGPQTVAELRLNSERLHKFADASAVEGFLEELRDRADGALVQELPRQPGAREVRWCHLLSGLPELSAPLPSGGGAGSADLTVSEVATLKARVERLEDEMAQMRQLIERLRQDLGG</sequence>